<comment type="caution">
    <text evidence="4">The sequence shown here is derived from an EMBL/GenBank/DDBJ whole genome shotgun (WGS) entry which is preliminary data.</text>
</comment>
<protein>
    <recommendedName>
        <fullName evidence="2">RanBD1 domain-containing protein</fullName>
    </recommendedName>
</protein>
<name>A0AAD2HCH2_9AGAR</name>
<dbReference type="EMBL" id="CAVNYO010000117">
    <property type="protein sequence ID" value="CAK5267220.1"/>
    <property type="molecule type" value="Genomic_DNA"/>
</dbReference>
<dbReference type="Proteomes" id="UP001295794">
    <property type="component" value="Unassembled WGS sequence"/>
</dbReference>
<dbReference type="InterPro" id="IPR011993">
    <property type="entry name" value="PH-like_dom_sf"/>
</dbReference>
<accession>A0AAD2HCH2</accession>
<reference evidence="4" key="1">
    <citation type="submission" date="2023-11" db="EMBL/GenBank/DDBJ databases">
        <authorList>
            <person name="De Vega J J."/>
            <person name="De Vega J J."/>
        </authorList>
    </citation>
    <scope>NUCLEOTIDE SEQUENCE</scope>
</reference>
<keyword evidence="5" id="KW-1185">Reference proteome</keyword>
<dbReference type="PROSITE" id="PS50196">
    <property type="entry name" value="RANBD1"/>
    <property type="match status" value="1"/>
</dbReference>
<feature type="compositionally biased region" description="Polar residues" evidence="1">
    <location>
        <begin position="39"/>
        <end position="67"/>
    </location>
</feature>
<evidence type="ECO:0000313" key="5">
    <source>
        <dbReference type="Proteomes" id="UP001295794"/>
    </source>
</evidence>
<feature type="compositionally biased region" description="Acidic residues" evidence="1">
    <location>
        <begin position="78"/>
        <end position="89"/>
    </location>
</feature>
<dbReference type="SUPFAM" id="SSF50729">
    <property type="entry name" value="PH domain-like"/>
    <property type="match status" value="1"/>
</dbReference>
<evidence type="ECO:0000313" key="4">
    <source>
        <dbReference type="EMBL" id="CAK5273673.1"/>
    </source>
</evidence>
<dbReference type="Pfam" id="PF00638">
    <property type="entry name" value="Ran_BP1"/>
    <property type="match status" value="1"/>
</dbReference>
<dbReference type="EMBL" id="CAVNYO010000399">
    <property type="protein sequence ID" value="CAK5273673.1"/>
    <property type="molecule type" value="Genomic_DNA"/>
</dbReference>
<gene>
    <name evidence="4" type="ORF">MYCIT1_LOCUS20284</name>
    <name evidence="3" type="ORF">MYCIT1_LOCUS9554</name>
</gene>
<organism evidence="4 5">
    <name type="scientific">Mycena citricolor</name>
    <dbReference type="NCBI Taxonomy" id="2018698"/>
    <lineage>
        <taxon>Eukaryota</taxon>
        <taxon>Fungi</taxon>
        <taxon>Dikarya</taxon>
        <taxon>Basidiomycota</taxon>
        <taxon>Agaricomycotina</taxon>
        <taxon>Agaricomycetes</taxon>
        <taxon>Agaricomycetidae</taxon>
        <taxon>Agaricales</taxon>
        <taxon>Marasmiineae</taxon>
        <taxon>Mycenaceae</taxon>
        <taxon>Mycena</taxon>
    </lineage>
</organism>
<evidence type="ECO:0000259" key="2">
    <source>
        <dbReference type="PROSITE" id="PS50196"/>
    </source>
</evidence>
<proteinExistence type="predicted"/>
<feature type="domain" description="RanBD1" evidence="2">
    <location>
        <begin position="276"/>
        <end position="343"/>
    </location>
</feature>
<dbReference type="Gene3D" id="2.30.29.30">
    <property type="entry name" value="Pleckstrin-homology domain (PH domain)/Phosphotyrosine-binding domain (PTB)"/>
    <property type="match status" value="1"/>
</dbReference>
<dbReference type="PANTHER" id="PTHR23138">
    <property type="entry name" value="RAN BINDING PROTEIN"/>
    <property type="match status" value="1"/>
</dbReference>
<dbReference type="InterPro" id="IPR000156">
    <property type="entry name" value="Ran_bind_dom"/>
</dbReference>
<evidence type="ECO:0000256" key="1">
    <source>
        <dbReference type="SAM" id="MobiDB-lite"/>
    </source>
</evidence>
<dbReference type="InterPro" id="IPR045255">
    <property type="entry name" value="RanBP1-like"/>
</dbReference>
<feature type="region of interest" description="Disordered" evidence="1">
    <location>
        <begin position="37"/>
        <end position="157"/>
    </location>
</feature>
<dbReference type="AlphaFoldDB" id="A0AAD2HCH2"/>
<sequence length="397" mass="42620">MLPVTVVESLPIVFCGLATLAATAGYTAARKIRSLPTRAMSSPNPASSQEKAEPSTSSGTSATSINSPEKAAMPPADEITDLATPEDVESPSAPIPDLESVVLKRKRSPEDEEDEIDPEMGYPHNLKAIYPNKRRNNSEPPQEESEQVGIPAETRPVDKSLVPAVVENISEAAQPTSSLEVLVSPQTPAKSSDCPGPRFAFPQTPPRFPSFPTTRNASTGAFAGFAAATSATFGSSNAALSKPSWIKDKSSDSQKEEAPALLAAKAGVLQVQSHSTGEEDEDVVLEAKGVKLFVKQGDDAFSSGMVGHIKFLSHRATGIKRLLFRREPLWKVSMNVLMQPTVRCTFDAHDLVLRVAMKEATGQTAVYAFKPGRACKRNDFQDFAESLVAQARQTEQN</sequence>
<evidence type="ECO:0000313" key="3">
    <source>
        <dbReference type="EMBL" id="CAK5267220.1"/>
    </source>
</evidence>